<keyword evidence="2" id="KW-1185">Reference proteome</keyword>
<comment type="caution">
    <text evidence="1">The sequence shown here is derived from an EMBL/GenBank/DDBJ whole genome shotgun (WGS) entry which is preliminary data.</text>
</comment>
<sequence length="66" mass="7267">MSAPEWTFESTITTPDGLRADVTVTVPQSQAWPDVAEVAEIAQICASRAAQQATKMVRESRERCPF</sequence>
<protein>
    <submittedName>
        <fullName evidence="1">Uncharacterized protein</fullName>
    </submittedName>
</protein>
<organism evidence="1 2">
    <name type="scientific">Kibdelosporangium banguiense</name>
    <dbReference type="NCBI Taxonomy" id="1365924"/>
    <lineage>
        <taxon>Bacteria</taxon>
        <taxon>Bacillati</taxon>
        <taxon>Actinomycetota</taxon>
        <taxon>Actinomycetes</taxon>
        <taxon>Pseudonocardiales</taxon>
        <taxon>Pseudonocardiaceae</taxon>
        <taxon>Kibdelosporangium</taxon>
    </lineage>
</organism>
<proteinExistence type="predicted"/>
<evidence type="ECO:0000313" key="1">
    <source>
        <dbReference type="EMBL" id="MBP2331274.1"/>
    </source>
</evidence>
<reference evidence="1 2" key="1">
    <citation type="submission" date="2021-03" db="EMBL/GenBank/DDBJ databases">
        <title>Sequencing the genomes of 1000 actinobacteria strains.</title>
        <authorList>
            <person name="Klenk H.-P."/>
        </authorList>
    </citation>
    <scope>NUCLEOTIDE SEQUENCE [LARGE SCALE GENOMIC DNA]</scope>
    <source>
        <strain evidence="1 2">DSM 46670</strain>
    </source>
</reference>
<evidence type="ECO:0000313" key="2">
    <source>
        <dbReference type="Proteomes" id="UP001519332"/>
    </source>
</evidence>
<dbReference type="RefSeq" id="WP_209647886.1">
    <property type="nucleotide sequence ID" value="NZ_JAGINW010000001.1"/>
</dbReference>
<dbReference type="Proteomes" id="UP001519332">
    <property type="component" value="Unassembled WGS sequence"/>
</dbReference>
<name>A0ABS4U3N2_9PSEU</name>
<accession>A0ABS4U3N2</accession>
<dbReference type="EMBL" id="JAGINW010000001">
    <property type="protein sequence ID" value="MBP2331274.1"/>
    <property type="molecule type" value="Genomic_DNA"/>
</dbReference>
<gene>
    <name evidence="1" type="ORF">JOF56_011659</name>
</gene>